<comment type="caution">
    <text evidence="1">The sequence shown here is derived from an EMBL/GenBank/DDBJ whole genome shotgun (WGS) entry which is preliminary data.</text>
</comment>
<organism evidence="1 2">
    <name type="scientific">Entomophthora muscae</name>
    <dbReference type="NCBI Taxonomy" id="34485"/>
    <lineage>
        <taxon>Eukaryota</taxon>
        <taxon>Fungi</taxon>
        <taxon>Fungi incertae sedis</taxon>
        <taxon>Zoopagomycota</taxon>
        <taxon>Entomophthoromycotina</taxon>
        <taxon>Entomophthoromycetes</taxon>
        <taxon>Entomophthorales</taxon>
        <taxon>Entomophthoraceae</taxon>
        <taxon>Entomophthora</taxon>
    </lineage>
</organism>
<gene>
    <name evidence="1" type="ORF">DSO57_1032508</name>
</gene>
<keyword evidence="2" id="KW-1185">Reference proteome</keyword>
<name>A0ACC2TM71_9FUNG</name>
<protein>
    <submittedName>
        <fullName evidence="1">Uncharacterized protein</fullName>
    </submittedName>
</protein>
<accession>A0ACC2TM71</accession>
<evidence type="ECO:0000313" key="1">
    <source>
        <dbReference type="EMBL" id="KAJ9075773.1"/>
    </source>
</evidence>
<dbReference type="Proteomes" id="UP001165960">
    <property type="component" value="Unassembled WGS sequence"/>
</dbReference>
<reference evidence="1" key="1">
    <citation type="submission" date="2022-04" db="EMBL/GenBank/DDBJ databases">
        <title>Genome of the entomopathogenic fungus Entomophthora muscae.</title>
        <authorList>
            <person name="Elya C."/>
            <person name="Lovett B.R."/>
            <person name="Lee E."/>
            <person name="Macias A.M."/>
            <person name="Hajek A.E."/>
            <person name="De Bivort B.L."/>
            <person name="Kasson M.T."/>
            <person name="De Fine Licht H.H."/>
            <person name="Stajich J.E."/>
        </authorList>
    </citation>
    <scope>NUCLEOTIDE SEQUENCE</scope>
    <source>
        <strain evidence="1">Berkeley</strain>
    </source>
</reference>
<sequence>MVEMPTLQKKKLAWTTILTDPSYVEGAMVLAHSLHATNSEFPLVVMVTDRIGPEDRKRIEQSSPMAQTRVIASFRPKPGTTSNYASPQFLEAWTKLRVFEMVEYDYVACLDCDMLVISNLDYVLIDAQATIRHASKWDGTMHSNTVHMMAVHACVCNPLKKEQYPSWWNPGNCAYSSGRSPQDRIAPSSQLQDIDILDIDISSAELPCRYINGGMFVISPNLAMAEALTSLVYQIEDLTSFQFAEQDFLSRVFRDHWRALPLAANFLKTALVSHPSLYQLDKIDNIHYIMTKPWNVSPSDEPDLFFEMYELWWASRKELCD</sequence>
<dbReference type="EMBL" id="QTSX02002374">
    <property type="protein sequence ID" value="KAJ9075773.1"/>
    <property type="molecule type" value="Genomic_DNA"/>
</dbReference>
<evidence type="ECO:0000313" key="2">
    <source>
        <dbReference type="Proteomes" id="UP001165960"/>
    </source>
</evidence>
<proteinExistence type="predicted"/>